<gene>
    <name evidence="2" type="ORF">ACFSW6_18130</name>
</gene>
<comment type="caution">
    <text evidence="2">The sequence shown here is derived from an EMBL/GenBank/DDBJ whole genome shotgun (WGS) entry which is preliminary data.</text>
</comment>
<protein>
    <submittedName>
        <fullName evidence="2">Uncharacterized protein</fullName>
    </submittedName>
</protein>
<dbReference type="RefSeq" id="WP_066471206.1">
    <property type="nucleotide sequence ID" value="NZ_BCNT01000001.1"/>
</dbReference>
<dbReference type="Proteomes" id="UP001597463">
    <property type="component" value="Unassembled WGS sequence"/>
</dbReference>
<feature type="transmembrane region" description="Helical" evidence="1">
    <location>
        <begin position="6"/>
        <end position="27"/>
    </location>
</feature>
<proteinExistence type="predicted"/>
<keyword evidence="1" id="KW-0812">Transmembrane</keyword>
<sequence>MTVTLLWWHMPAFLTLVWVVLCFWPIAGGNSVFDSIGRCLGIAAGLVVLLLIWVLAMAWRILA</sequence>
<accession>A0ABW5US08</accession>
<reference evidence="3" key="1">
    <citation type="journal article" date="2019" name="Int. J. Syst. Evol. Microbiol.">
        <title>The Global Catalogue of Microorganisms (GCM) 10K type strain sequencing project: providing services to taxonomists for standard genome sequencing and annotation.</title>
        <authorList>
            <consortium name="The Broad Institute Genomics Platform"/>
            <consortium name="The Broad Institute Genome Sequencing Center for Infectious Disease"/>
            <person name="Wu L."/>
            <person name="Ma J."/>
        </authorList>
    </citation>
    <scope>NUCLEOTIDE SEQUENCE [LARGE SCALE GENOMIC DNA]</scope>
    <source>
        <strain evidence="3">TISTR 1906</strain>
    </source>
</reference>
<feature type="transmembrane region" description="Helical" evidence="1">
    <location>
        <begin position="39"/>
        <end position="62"/>
    </location>
</feature>
<organism evidence="2 3">
    <name type="scientific">Comamonas terrae</name>
    <dbReference type="NCBI Taxonomy" id="673548"/>
    <lineage>
        <taxon>Bacteria</taxon>
        <taxon>Pseudomonadati</taxon>
        <taxon>Pseudomonadota</taxon>
        <taxon>Betaproteobacteria</taxon>
        <taxon>Burkholderiales</taxon>
        <taxon>Comamonadaceae</taxon>
        <taxon>Comamonas</taxon>
    </lineage>
</organism>
<keyword evidence="3" id="KW-1185">Reference proteome</keyword>
<dbReference type="EMBL" id="JBHUMV010000008">
    <property type="protein sequence ID" value="MFD2755991.1"/>
    <property type="molecule type" value="Genomic_DNA"/>
</dbReference>
<evidence type="ECO:0000313" key="2">
    <source>
        <dbReference type="EMBL" id="MFD2755991.1"/>
    </source>
</evidence>
<evidence type="ECO:0000313" key="3">
    <source>
        <dbReference type="Proteomes" id="UP001597463"/>
    </source>
</evidence>
<evidence type="ECO:0000256" key="1">
    <source>
        <dbReference type="SAM" id="Phobius"/>
    </source>
</evidence>
<keyword evidence="1" id="KW-0472">Membrane</keyword>
<keyword evidence="1" id="KW-1133">Transmembrane helix</keyword>
<name>A0ABW5US08_9BURK</name>